<evidence type="ECO:0000313" key="3">
    <source>
        <dbReference type="Proteomes" id="UP001321475"/>
    </source>
</evidence>
<evidence type="ECO:0000259" key="1">
    <source>
        <dbReference type="Pfam" id="PF02464"/>
    </source>
</evidence>
<organism evidence="2 3">
    <name type="scientific">Paraoerskovia sediminicola</name>
    <dbReference type="NCBI Taxonomy" id="1138587"/>
    <lineage>
        <taxon>Bacteria</taxon>
        <taxon>Bacillati</taxon>
        <taxon>Actinomycetota</taxon>
        <taxon>Actinomycetes</taxon>
        <taxon>Micrococcales</taxon>
        <taxon>Cellulomonadaceae</taxon>
        <taxon>Paraoerskovia</taxon>
    </lineage>
</organism>
<dbReference type="SUPFAM" id="SSF142433">
    <property type="entry name" value="CinA-like"/>
    <property type="match status" value="1"/>
</dbReference>
<dbReference type="InterPro" id="IPR036653">
    <property type="entry name" value="CinA-like_C"/>
</dbReference>
<name>A0ABM8G6V2_9CELL</name>
<dbReference type="Proteomes" id="UP001321475">
    <property type="component" value="Chromosome"/>
</dbReference>
<sequence length="164" mass="16572">MGADDGPSATTLAERVVDRLARAGLTLAVAESLTGGALAAAVVDVPGASRVLRGGVVAYATDLKSSLLGVDRGLLARRGPVDRDVALAMAHGVRRSLGADVGVATTGVAGPDPQDGVEPGIVHLALDAPWGSHHELVHLVGDRAAVRRCAVDRALELVLGRVTG</sequence>
<dbReference type="NCBIfam" id="TIGR00199">
    <property type="entry name" value="PncC_domain"/>
    <property type="match status" value="1"/>
</dbReference>
<protein>
    <submittedName>
        <fullName evidence="2">Competence damage-inducible protein A</fullName>
    </submittedName>
</protein>
<gene>
    <name evidence="2" type="ORF">GCM10025865_31890</name>
</gene>
<dbReference type="EMBL" id="AP027729">
    <property type="protein sequence ID" value="BDZ43890.1"/>
    <property type="molecule type" value="Genomic_DNA"/>
</dbReference>
<dbReference type="RefSeq" id="WP_434019703.1">
    <property type="nucleotide sequence ID" value="NZ_AP027729.1"/>
</dbReference>
<reference evidence="3" key="1">
    <citation type="journal article" date="2019" name="Int. J. Syst. Evol. Microbiol.">
        <title>The Global Catalogue of Microorganisms (GCM) 10K type strain sequencing project: providing services to taxonomists for standard genome sequencing and annotation.</title>
        <authorList>
            <consortium name="The Broad Institute Genomics Platform"/>
            <consortium name="The Broad Institute Genome Sequencing Center for Infectious Disease"/>
            <person name="Wu L."/>
            <person name="Ma J."/>
        </authorList>
    </citation>
    <scope>NUCLEOTIDE SEQUENCE [LARGE SCALE GENOMIC DNA]</scope>
    <source>
        <strain evidence="3">NBRC 108565</strain>
    </source>
</reference>
<dbReference type="Gene3D" id="3.90.950.20">
    <property type="entry name" value="CinA-like"/>
    <property type="match status" value="1"/>
</dbReference>
<evidence type="ECO:0000313" key="2">
    <source>
        <dbReference type="EMBL" id="BDZ43890.1"/>
    </source>
</evidence>
<dbReference type="Pfam" id="PF02464">
    <property type="entry name" value="CinA"/>
    <property type="match status" value="1"/>
</dbReference>
<proteinExistence type="predicted"/>
<dbReference type="InterPro" id="IPR008136">
    <property type="entry name" value="CinA_C"/>
</dbReference>
<accession>A0ABM8G6V2</accession>
<keyword evidence="3" id="KW-1185">Reference proteome</keyword>
<feature type="domain" description="CinA C-terminal" evidence="1">
    <location>
        <begin position="10"/>
        <end position="159"/>
    </location>
</feature>